<name>A0A4Y7SVG8_COPMI</name>
<dbReference type="Proteomes" id="UP000298030">
    <property type="component" value="Unassembled WGS sequence"/>
</dbReference>
<dbReference type="OrthoDB" id="3100784at2759"/>
<protein>
    <submittedName>
        <fullName evidence="1">Uncharacterized protein</fullName>
    </submittedName>
</protein>
<evidence type="ECO:0000313" key="2">
    <source>
        <dbReference type="Proteomes" id="UP000298030"/>
    </source>
</evidence>
<accession>A0A4Y7SVG8</accession>
<evidence type="ECO:0000313" key="1">
    <source>
        <dbReference type="EMBL" id="TEB25812.1"/>
    </source>
</evidence>
<proteinExistence type="predicted"/>
<keyword evidence="2" id="KW-1185">Reference proteome</keyword>
<reference evidence="1 2" key="1">
    <citation type="journal article" date="2019" name="Nat. Ecol. Evol.">
        <title>Megaphylogeny resolves global patterns of mushroom evolution.</title>
        <authorList>
            <person name="Varga T."/>
            <person name="Krizsan K."/>
            <person name="Foldi C."/>
            <person name="Dima B."/>
            <person name="Sanchez-Garcia M."/>
            <person name="Sanchez-Ramirez S."/>
            <person name="Szollosi G.J."/>
            <person name="Szarkandi J.G."/>
            <person name="Papp V."/>
            <person name="Albert L."/>
            <person name="Andreopoulos W."/>
            <person name="Angelini C."/>
            <person name="Antonin V."/>
            <person name="Barry K.W."/>
            <person name="Bougher N.L."/>
            <person name="Buchanan P."/>
            <person name="Buyck B."/>
            <person name="Bense V."/>
            <person name="Catcheside P."/>
            <person name="Chovatia M."/>
            <person name="Cooper J."/>
            <person name="Damon W."/>
            <person name="Desjardin D."/>
            <person name="Finy P."/>
            <person name="Geml J."/>
            <person name="Haridas S."/>
            <person name="Hughes K."/>
            <person name="Justo A."/>
            <person name="Karasinski D."/>
            <person name="Kautmanova I."/>
            <person name="Kiss B."/>
            <person name="Kocsube S."/>
            <person name="Kotiranta H."/>
            <person name="LaButti K.M."/>
            <person name="Lechner B.E."/>
            <person name="Liimatainen K."/>
            <person name="Lipzen A."/>
            <person name="Lukacs Z."/>
            <person name="Mihaltcheva S."/>
            <person name="Morgado L.N."/>
            <person name="Niskanen T."/>
            <person name="Noordeloos M.E."/>
            <person name="Ohm R.A."/>
            <person name="Ortiz-Santana B."/>
            <person name="Ovrebo C."/>
            <person name="Racz N."/>
            <person name="Riley R."/>
            <person name="Savchenko A."/>
            <person name="Shiryaev A."/>
            <person name="Soop K."/>
            <person name="Spirin V."/>
            <person name="Szebenyi C."/>
            <person name="Tomsovsky M."/>
            <person name="Tulloss R.E."/>
            <person name="Uehling J."/>
            <person name="Grigoriev I.V."/>
            <person name="Vagvolgyi C."/>
            <person name="Papp T."/>
            <person name="Martin F.M."/>
            <person name="Miettinen O."/>
            <person name="Hibbett D.S."/>
            <person name="Nagy L.G."/>
        </authorList>
    </citation>
    <scope>NUCLEOTIDE SEQUENCE [LARGE SCALE GENOMIC DNA]</scope>
    <source>
        <strain evidence="1 2">FP101781</strain>
    </source>
</reference>
<dbReference type="AlphaFoldDB" id="A0A4Y7SVG8"/>
<sequence length="680" mass="74936">MVWSGRCRVTRFKPPVNEASPGFVTLSLPLLELNELFTRRLFWLDATAIWARNACVTAPSDGYAHPDLCVDAVQKKYKGKYTLTCGLPSSSGDLSPVPCHKRAISTMMRASNHLFHLLTLTSLVVAQRMDPNATISSLHNDQGDGVDHYESQDYMPLTVPFVDGHSNSGAPENTSMRRHSNSKVFFYDENHEVVAFIDQAAAQARIFPDYGALKPLTAPADIKGVFVDLEHQGRAFPPDDTRIELVEGSSLLGSEGVLPPTEGYGTVARRWNDAGNTTYLTLGTVRRFVESNSAKIPVCGPGSQASFGVGHENKLVSLSYQWRAAKKACKKRKPLPANKVLEQIDEALEKYRSPCRSVRIKTIDLCMYDSGARYIQPVYRVIAEPFDPSKNSTTSVKQILEYIPFGGDAIEPILPPGQAFSGVDGDEQALQPNTVDISKRSLLNYFDARNSKPRITVGRYVVRNDSDGFVEDARNFWSNLAPSTIYEFVRKGFFWAYPRLYNKDANFFVNDVNVALTEAHGKFHGFTTYDATAAIDFVNIPSDLAPGGFGPISNGGKGQLGYWFIDACEVMPTLTDFEAIKDPNPQGRTFDPWWPVFRGGIHAVLSWRTSALFADNTAASAAQEIALGRPVVQAWLDAAQADPAYRGRPTYVGGGTGLADWPFGEGSCNFQVWAHQGQSQ</sequence>
<comment type="caution">
    <text evidence="1">The sequence shown here is derived from an EMBL/GenBank/DDBJ whole genome shotgun (WGS) entry which is preliminary data.</text>
</comment>
<dbReference type="InterPro" id="IPR045926">
    <property type="entry name" value="DUF6345"/>
</dbReference>
<dbReference type="Pfam" id="PF19872">
    <property type="entry name" value="DUF6345"/>
    <property type="match status" value="1"/>
</dbReference>
<organism evidence="1 2">
    <name type="scientific">Coprinellus micaceus</name>
    <name type="common">Glistening ink-cap mushroom</name>
    <name type="synonym">Coprinus micaceus</name>
    <dbReference type="NCBI Taxonomy" id="71717"/>
    <lineage>
        <taxon>Eukaryota</taxon>
        <taxon>Fungi</taxon>
        <taxon>Dikarya</taxon>
        <taxon>Basidiomycota</taxon>
        <taxon>Agaricomycotina</taxon>
        <taxon>Agaricomycetes</taxon>
        <taxon>Agaricomycetidae</taxon>
        <taxon>Agaricales</taxon>
        <taxon>Agaricineae</taxon>
        <taxon>Psathyrellaceae</taxon>
        <taxon>Coprinellus</taxon>
    </lineage>
</organism>
<dbReference type="EMBL" id="QPFP01000053">
    <property type="protein sequence ID" value="TEB25812.1"/>
    <property type="molecule type" value="Genomic_DNA"/>
</dbReference>
<gene>
    <name evidence="1" type="ORF">FA13DRAFT_1131547</name>
</gene>